<keyword evidence="7" id="KW-0812">Transmembrane</keyword>
<dbReference type="Gene3D" id="3.90.550.10">
    <property type="entry name" value="Spore Coat Polysaccharide Biosynthesis Protein SpsA, Chain A"/>
    <property type="match status" value="1"/>
</dbReference>
<dbReference type="InterPro" id="IPR029044">
    <property type="entry name" value="Nucleotide-diphossugar_trans"/>
</dbReference>
<proteinExistence type="inferred from homology"/>
<keyword evidence="6" id="KW-0808">Transferase</keyword>
<comment type="pathway">
    <text evidence="2">Protein modification; protein glycosylation.</text>
</comment>
<comment type="catalytic activity">
    <reaction evidence="12">
        <text>a di-trans,poly-cis-dolichyl phosphate + UDP-alpha-D-glucose = a di-trans,poly-cis-dolichyl beta-D-glucosyl phosphate + UDP</text>
        <dbReference type="Rhea" id="RHEA:15401"/>
        <dbReference type="Rhea" id="RHEA-COMP:19498"/>
        <dbReference type="Rhea" id="RHEA-COMP:19502"/>
        <dbReference type="ChEBI" id="CHEBI:57525"/>
        <dbReference type="ChEBI" id="CHEBI:57683"/>
        <dbReference type="ChEBI" id="CHEBI:58223"/>
        <dbReference type="ChEBI" id="CHEBI:58885"/>
        <dbReference type="EC" id="2.4.1.117"/>
    </reaction>
    <physiologicalReaction direction="left-to-right" evidence="12">
        <dbReference type="Rhea" id="RHEA:15402"/>
    </physiologicalReaction>
</comment>
<evidence type="ECO:0000313" key="14">
    <source>
        <dbReference type="EMBL" id="OGK44741.1"/>
    </source>
</evidence>
<evidence type="ECO:0000313" key="15">
    <source>
        <dbReference type="Proteomes" id="UP000178040"/>
    </source>
</evidence>
<dbReference type="CDD" id="cd04188">
    <property type="entry name" value="DPG_synthase"/>
    <property type="match status" value="1"/>
</dbReference>
<evidence type="ECO:0000256" key="7">
    <source>
        <dbReference type="ARBA" id="ARBA00022692"/>
    </source>
</evidence>
<protein>
    <recommendedName>
        <fullName evidence="4">dolichyl-phosphate beta-glucosyltransferase</fullName>
        <ecNumber evidence="4">2.4.1.117</ecNumber>
    </recommendedName>
</protein>
<comment type="similarity">
    <text evidence="3">Belongs to the glycosyltransferase 2 family.</text>
</comment>
<dbReference type="PANTHER" id="PTHR10859">
    <property type="entry name" value="GLYCOSYL TRANSFERASE"/>
    <property type="match status" value="1"/>
</dbReference>
<dbReference type="PANTHER" id="PTHR10859:SF91">
    <property type="entry name" value="DOLICHYL-PHOSPHATE BETA-GLUCOSYLTRANSFERASE"/>
    <property type="match status" value="1"/>
</dbReference>
<evidence type="ECO:0000256" key="10">
    <source>
        <dbReference type="ARBA" id="ARBA00022989"/>
    </source>
</evidence>
<evidence type="ECO:0000256" key="11">
    <source>
        <dbReference type="ARBA" id="ARBA00023136"/>
    </source>
</evidence>
<sequence>MELTIIIPCFNEERRLAKTLKKIASYILSKKYQTELILVNDGSTDRTLEVLNEFFKTNKINILIKTKLINYKKNRGKGYAVKQGILLASKKNLLIFDADSSTPITELEKLNRYINKYDLVIGSRKQRDSTVIVPQSPLREFMGKAYSYISKVLLAVNVNDFTCGFKLLKKYPAKVIASKMVIDRWGYDSEMLKIASLKRFKIKEVGIIWKNDQNTKVRLSRDVLISLFDLFKIYINSQFKRYE</sequence>
<dbReference type="InterPro" id="IPR035518">
    <property type="entry name" value="DPG_synthase"/>
</dbReference>
<keyword evidence="8" id="KW-0256">Endoplasmic reticulum</keyword>
<evidence type="ECO:0000256" key="5">
    <source>
        <dbReference type="ARBA" id="ARBA00022676"/>
    </source>
</evidence>
<evidence type="ECO:0000259" key="13">
    <source>
        <dbReference type="Pfam" id="PF00535"/>
    </source>
</evidence>
<accession>A0A1F7IN07</accession>
<dbReference type="Proteomes" id="UP000178040">
    <property type="component" value="Unassembled WGS sequence"/>
</dbReference>
<evidence type="ECO:0000256" key="4">
    <source>
        <dbReference type="ARBA" id="ARBA00012583"/>
    </source>
</evidence>
<comment type="subcellular location">
    <subcellularLocation>
        <location evidence="1">Endoplasmic reticulum membrane</location>
        <topology evidence="1">Single-pass membrane protein</topology>
    </subcellularLocation>
</comment>
<evidence type="ECO:0000256" key="6">
    <source>
        <dbReference type="ARBA" id="ARBA00022679"/>
    </source>
</evidence>
<dbReference type="AlphaFoldDB" id="A0A1F7IN07"/>
<dbReference type="Pfam" id="PF00535">
    <property type="entry name" value="Glycos_transf_2"/>
    <property type="match status" value="1"/>
</dbReference>
<evidence type="ECO:0000256" key="8">
    <source>
        <dbReference type="ARBA" id="ARBA00022824"/>
    </source>
</evidence>
<keyword evidence="10" id="KW-1133">Transmembrane helix</keyword>
<keyword evidence="5" id="KW-0328">Glycosyltransferase</keyword>
<reference evidence="14 15" key="1">
    <citation type="journal article" date="2016" name="Nat. Commun.">
        <title>Thousands of microbial genomes shed light on interconnected biogeochemical processes in an aquifer system.</title>
        <authorList>
            <person name="Anantharaman K."/>
            <person name="Brown C.T."/>
            <person name="Hug L.A."/>
            <person name="Sharon I."/>
            <person name="Castelle C.J."/>
            <person name="Probst A.J."/>
            <person name="Thomas B.C."/>
            <person name="Singh A."/>
            <person name="Wilkins M.J."/>
            <person name="Karaoz U."/>
            <person name="Brodie E.L."/>
            <person name="Williams K.H."/>
            <person name="Hubbard S.S."/>
            <person name="Banfield J.F."/>
        </authorList>
    </citation>
    <scope>NUCLEOTIDE SEQUENCE [LARGE SCALE GENOMIC DNA]</scope>
</reference>
<gene>
    <name evidence="14" type="ORF">A3B40_05145</name>
</gene>
<dbReference type="EC" id="2.4.1.117" evidence="4"/>
<dbReference type="EMBL" id="MGAI01000022">
    <property type="protein sequence ID" value="OGK44741.1"/>
    <property type="molecule type" value="Genomic_DNA"/>
</dbReference>
<dbReference type="InterPro" id="IPR001173">
    <property type="entry name" value="Glyco_trans_2-like"/>
</dbReference>
<name>A0A1F7IN07_9BACT</name>
<organism evidence="14 15">
    <name type="scientific">Candidatus Roizmanbacteria bacterium RIFCSPLOWO2_01_FULL_37_16</name>
    <dbReference type="NCBI Taxonomy" id="1802058"/>
    <lineage>
        <taxon>Bacteria</taxon>
        <taxon>Candidatus Roizmaniibacteriota</taxon>
    </lineage>
</organism>
<comment type="caution">
    <text evidence="14">The sequence shown here is derived from an EMBL/GenBank/DDBJ whole genome shotgun (WGS) entry which is preliminary data.</text>
</comment>
<dbReference type="SUPFAM" id="SSF53448">
    <property type="entry name" value="Nucleotide-diphospho-sugar transferases"/>
    <property type="match status" value="1"/>
</dbReference>
<dbReference type="GO" id="GO:0006487">
    <property type="term" value="P:protein N-linked glycosylation"/>
    <property type="evidence" value="ECO:0007669"/>
    <property type="project" value="TreeGrafter"/>
</dbReference>
<feature type="domain" description="Glycosyltransferase 2-like" evidence="13">
    <location>
        <begin position="4"/>
        <end position="173"/>
    </location>
</feature>
<dbReference type="GO" id="GO:0004581">
    <property type="term" value="F:dolichyl-phosphate beta-glucosyltransferase activity"/>
    <property type="evidence" value="ECO:0007669"/>
    <property type="project" value="UniProtKB-EC"/>
</dbReference>
<evidence type="ECO:0000256" key="3">
    <source>
        <dbReference type="ARBA" id="ARBA00006739"/>
    </source>
</evidence>
<evidence type="ECO:0000256" key="2">
    <source>
        <dbReference type="ARBA" id="ARBA00004922"/>
    </source>
</evidence>
<evidence type="ECO:0000256" key="9">
    <source>
        <dbReference type="ARBA" id="ARBA00022968"/>
    </source>
</evidence>
<keyword evidence="9" id="KW-0735">Signal-anchor</keyword>
<evidence type="ECO:0000256" key="1">
    <source>
        <dbReference type="ARBA" id="ARBA00004389"/>
    </source>
</evidence>
<keyword evidence="11" id="KW-0472">Membrane</keyword>
<evidence type="ECO:0000256" key="12">
    <source>
        <dbReference type="ARBA" id="ARBA00045097"/>
    </source>
</evidence>